<dbReference type="EMBL" id="VBAK01000118">
    <property type="protein sequence ID" value="TMI89794.1"/>
    <property type="molecule type" value="Genomic_DNA"/>
</dbReference>
<comment type="caution">
    <text evidence="9">The sequence shown here is derived from an EMBL/GenBank/DDBJ whole genome shotgun (WGS) entry which is preliminary data.</text>
</comment>
<keyword evidence="3 6" id="KW-0808">Transferase</keyword>
<dbReference type="EC" id="2.3.1.9" evidence="2"/>
<feature type="active site" description="Proton acceptor" evidence="5">
    <location>
        <position position="379"/>
    </location>
</feature>
<evidence type="ECO:0000256" key="1">
    <source>
        <dbReference type="ARBA" id="ARBA00010982"/>
    </source>
</evidence>
<proteinExistence type="inferred from homology"/>
<dbReference type="InterPro" id="IPR020616">
    <property type="entry name" value="Thiolase_N"/>
</dbReference>
<evidence type="ECO:0000313" key="9">
    <source>
        <dbReference type="EMBL" id="TMI89794.1"/>
    </source>
</evidence>
<dbReference type="PIRSF" id="PIRSF000429">
    <property type="entry name" value="Ac-CoA_Ac_transf"/>
    <property type="match status" value="1"/>
</dbReference>
<dbReference type="PANTHER" id="PTHR18919">
    <property type="entry name" value="ACETYL-COA C-ACYLTRANSFERASE"/>
    <property type="match status" value="1"/>
</dbReference>
<dbReference type="FunFam" id="3.40.47.10:FF:000010">
    <property type="entry name" value="Acetyl-CoA acetyltransferase (Thiolase)"/>
    <property type="match status" value="1"/>
</dbReference>
<evidence type="ECO:0000259" key="8">
    <source>
        <dbReference type="Pfam" id="PF02803"/>
    </source>
</evidence>
<reference evidence="9 10" key="1">
    <citation type="journal article" date="2019" name="Nat. Microbiol.">
        <title>Mediterranean grassland soil C-N compound turnover is dependent on rainfall and depth, and is mediated by genomically divergent microorganisms.</title>
        <authorList>
            <person name="Diamond S."/>
            <person name="Andeer P.F."/>
            <person name="Li Z."/>
            <person name="Crits-Christoph A."/>
            <person name="Burstein D."/>
            <person name="Anantharaman K."/>
            <person name="Lane K.R."/>
            <person name="Thomas B.C."/>
            <person name="Pan C."/>
            <person name="Northen T.R."/>
            <person name="Banfield J.F."/>
        </authorList>
    </citation>
    <scope>NUCLEOTIDE SEQUENCE [LARGE SCALE GENOMIC DNA]</scope>
    <source>
        <strain evidence="9">NP_3</strain>
    </source>
</reference>
<dbReference type="CDD" id="cd00751">
    <property type="entry name" value="thiolase"/>
    <property type="match status" value="1"/>
</dbReference>
<dbReference type="Pfam" id="PF02803">
    <property type="entry name" value="Thiolase_C"/>
    <property type="match status" value="1"/>
</dbReference>
<evidence type="ECO:0000259" key="7">
    <source>
        <dbReference type="Pfam" id="PF00108"/>
    </source>
</evidence>
<dbReference type="Proteomes" id="UP000318509">
    <property type="component" value="Unassembled WGS sequence"/>
</dbReference>
<feature type="active site" description="Proton acceptor" evidence="5">
    <location>
        <position position="349"/>
    </location>
</feature>
<protein>
    <recommendedName>
        <fullName evidence="2">acetyl-CoA C-acetyltransferase</fullName>
        <ecNumber evidence="2">2.3.1.9</ecNumber>
    </recommendedName>
</protein>
<dbReference type="PROSITE" id="PS00737">
    <property type="entry name" value="THIOLASE_2"/>
    <property type="match status" value="1"/>
</dbReference>
<dbReference type="PANTHER" id="PTHR18919:SF107">
    <property type="entry name" value="ACETYL-COA ACETYLTRANSFERASE, CYTOSOLIC"/>
    <property type="match status" value="1"/>
</dbReference>
<comment type="similarity">
    <text evidence="1 6">Belongs to the thiolase-like superfamily. Thiolase family.</text>
</comment>
<evidence type="ECO:0000256" key="5">
    <source>
        <dbReference type="PIRSR" id="PIRSR000429-1"/>
    </source>
</evidence>
<dbReference type="GO" id="GO:0003985">
    <property type="term" value="F:acetyl-CoA C-acetyltransferase activity"/>
    <property type="evidence" value="ECO:0007669"/>
    <property type="project" value="UniProtKB-EC"/>
</dbReference>
<evidence type="ECO:0000256" key="2">
    <source>
        <dbReference type="ARBA" id="ARBA00012705"/>
    </source>
</evidence>
<dbReference type="InterPro" id="IPR002155">
    <property type="entry name" value="Thiolase"/>
</dbReference>
<dbReference type="Pfam" id="PF00108">
    <property type="entry name" value="Thiolase_N"/>
    <property type="match status" value="1"/>
</dbReference>
<dbReference type="Gene3D" id="3.40.47.10">
    <property type="match status" value="1"/>
</dbReference>
<feature type="active site" description="Acyl-thioester intermediate" evidence="5">
    <location>
        <position position="89"/>
    </location>
</feature>
<feature type="domain" description="Thiolase C-terminal" evidence="8">
    <location>
        <begin position="271"/>
        <end position="391"/>
    </location>
</feature>
<dbReference type="InterPro" id="IPR016039">
    <property type="entry name" value="Thiolase-like"/>
</dbReference>
<evidence type="ECO:0000256" key="3">
    <source>
        <dbReference type="ARBA" id="ARBA00022679"/>
    </source>
</evidence>
<dbReference type="AlphaFoldDB" id="A0A537K211"/>
<dbReference type="InterPro" id="IPR020617">
    <property type="entry name" value="Thiolase_C"/>
</dbReference>
<dbReference type="InterPro" id="IPR020613">
    <property type="entry name" value="Thiolase_CS"/>
</dbReference>
<feature type="domain" description="Thiolase N-terminal" evidence="7">
    <location>
        <begin position="4"/>
        <end position="263"/>
    </location>
</feature>
<sequence>MGDVVIIEGARTAFGRFGGALRDVAATQLGVAAARGALARSGLAPDAVDHVIFGNVIQSSADAVYLARHVGLGAGVRIECPALTVNRLCGSGLEAAIQGARLIQAGEADAVLAGGCENMSQAPFAVRGARAGLPLGPAALEDTLWQALTDSACGLGMAETAENLAARYEIARDEQDAFAARSHILAARARASGRFAEEIVPVPRPGASPGAGAVAEDEHIRPETTVERLRQLPARFRERGTVTAGNSSGINDGAAAVVLAAESAAARRGLRPLGRLRGWAAVGVPPEIMGIGPAPASREALARAELRLDQIGVVEVNEAFAAQYLAVEKELGLDRERVNPNGGAIALGHPIGASGARLLLTLLYELRHRGERYGLAALCIGGGQGIAAVVEAA</sequence>
<organism evidence="9 10">
    <name type="scientific">Candidatus Segetimicrobium genomatis</name>
    <dbReference type="NCBI Taxonomy" id="2569760"/>
    <lineage>
        <taxon>Bacteria</taxon>
        <taxon>Bacillati</taxon>
        <taxon>Candidatus Sysuimicrobiota</taxon>
        <taxon>Candidatus Sysuimicrobiia</taxon>
        <taxon>Candidatus Sysuimicrobiales</taxon>
        <taxon>Candidatus Segetimicrobiaceae</taxon>
        <taxon>Candidatus Segetimicrobium</taxon>
    </lineage>
</organism>
<evidence type="ECO:0000313" key="10">
    <source>
        <dbReference type="Proteomes" id="UP000318509"/>
    </source>
</evidence>
<evidence type="ECO:0000256" key="4">
    <source>
        <dbReference type="ARBA" id="ARBA00023315"/>
    </source>
</evidence>
<gene>
    <name evidence="9" type="ORF">E6H00_08560</name>
</gene>
<accession>A0A537K211</accession>
<dbReference type="NCBIfam" id="TIGR01930">
    <property type="entry name" value="AcCoA-C-Actrans"/>
    <property type="match status" value="1"/>
</dbReference>
<dbReference type="PROSITE" id="PS00099">
    <property type="entry name" value="THIOLASE_3"/>
    <property type="match status" value="1"/>
</dbReference>
<dbReference type="SUPFAM" id="SSF53901">
    <property type="entry name" value="Thiolase-like"/>
    <property type="match status" value="2"/>
</dbReference>
<keyword evidence="4 6" id="KW-0012">Acyltransferase</keyword>
<dbReference type="InterPro" id="IPR020610">
    <property type="entry name" value="Thiolase_AS"/>
</dbReference>
<evidence type="ECO:0000256" key="6">
    <source>
        <dbReference type="RuleBase" id="RU003557"/>
    </source>
</evidence>
<name>A0A537K211_9BACT</name>